<evidence type="ECO:0000313" key="2">
    <source>
        <dbReference type="Proteomes" id="UP001162992"/>
    </source>
</evidence>
<comment type="caution">
    <text evidence="1">The sequence shown here is derived from an EMBL/GenBank/DDBJ whole genome shotgun (WGS) entry which is preliminary data.</text>
</comment>
<name>A0ACC2CNQ0_DIPCM</name>
<accession>A0ACC2CNQ0</accession>
<sequence>MQSSWKFVRCTSAVSFFCSPLNFLAVSTALTNINAYSHCASSTKHLNPPLRCIAASLHSPLPSSNALSSAFPGSSATSFLANIQATSFFLAEKSDTLNAHSVLSSGSTEIEAASEDRKQGQNFAEERGASMLSVRINVTGDIADSLAESLMCFGASSCSIEEATVDEFQEKEMFSTGPSTWEGQTCQLWDQDVFRPVEVASGLWIVPRWCVPPDPAAINVMLDPGLAFGTGDHPTTRLCLRWLHQNIKGGEHILDYGTGSGILSITALKIGARKAAGVDIDPMAISSAQANALINNLDSCKLQVFLAASNEDNPPPFERFKFDIVVANILMLPLLQLVERITNYAKPGGRVAVSGIVTDQVDKVVASYSVHLENVHVWEDDGWACVSGTRKV</sequence>
<keyword evidence="2" id="KW-1185">Reference proteome</keyword>
<gene>
    <name evidence="1" type="ORF">O6H91_09G045900</name>
</gene>
<organism evidence="1 2">
    <name type="scientific">Diphasiastrum complanatum</name>
    <name type="common">Issler's clubmoss</name>
    <name type="synonym">Lycopodium complanatum</name>
    <dbReference type="NCBI Taxonomy" id="34168"/>
    <lineage>
        <taxon>Eukaryota</taxon>
        <taxon>Viridiplantae</taxon>
        <taxon>Streptophyta</taxon>
        <taxon>Embryophyta</taxon>
        <taxon>Tracheophyta</taxon>
        <taxon>Lycopodiopsida</taxon>
        <taxon>Lycopodiales</taxon>
        <taxon>Lycopodiaceae</taxon>
        <taxon>Lycopodioideae</taxon>
        <taxon>Diphasiastrum</taxon>
    </lineage>
</organism>
<dbReference type="EMBL" id="CM055100">
    <property type="protein sequence ID" value="KAJ7543633.1"/>
    <property type="molecule type" value="Genomic_DNA"/>
</dbReference>
<evidence type="ECO:0000313" key="1">
    <source>
        <dbReference type="EMBL" id="KAJ7543633.1"/>
    </source>
</evidence>
<protein>
    <submittedName>
        <fullName evidence="1">Uncharacterized protein</fullName>
    </submittedName>
</protein>
<reference evidence="2" key="1">
    <citation type="journal article" date="2024" name="Proc. Natl. Acad. Sci. U.S.A.">
        <title>Extraordinary preservation of gene collinearity over three hundred million years revealed in homosporous lycophytes.</title>
        <authorList>
            <person name="Li C."/>
            <person name="Wickell D."/>
            <person name="Kuo L.Y."/>
            <person name="Chen X."/>
            <person name="Nie B."/>
            <person name="Liao X."/>
            <person name="Peng D."/>
            <person name="Ji J."/>
            <person name="Jenkins J."/>
            <person name="Williams M."/>
            <person name="Shu S."/>
            <person name="Plott C."/>
            <person name="Barry K."/>
            <person name="Rajasekar S."/>
            <person name="Grimwood J."/>
            <person name="Han X."/>
            <person name="Sun S."/>
            <person name="Hou Z."/>
            <person name="He W."/>
            <person name="Dai G."/>
            <person name="Sun C."/>
            <person name="Schmutz J."/>
            <person name="Leebens-Mack J.H."/>
            <person name="Li F.W."/>
            <person name="Wang L."/>
        </authorList>
    </citation>
    <scope>NUCLEOTIDE SEQUENCE [LARGE SCALE GENOMIC DNA]</scope>
    <source>
        <strain evidence="2">cv. PW_Plant_1</strain>
    </source>
</reference>
<proteinExistence type="predicted"/>
<dbReference type="Proteomes" id="UP001162992">
    <property type="component" value="Chromosome 9"/>
</dbReference>